<protein>
    <submittedName>
        <fullName evidence="6">Tetratricopeptide repeat protein</fullName>
    </submittedName>
</protein>
<dbReference type="EMBL" id="JAPDPI010000004">
    <property type="protein sequence ID" value="MCW3804640.1"/>
    <property type="molecule type" value="Genomic_DNA"/>
</dbReference>
<organism evidence="6 7">
    <name type="scientific">Plebeiibacterium marinum</name>
    <dbReference type="NCBI Taxonomy" id="2992111"/>
    <lineage>
        <taxon>Bacteria</taxon>
        <taxon>Pseudomonadati</taxon>
        <taxon>Bacteroidota</taxon>
        <taxon>Bacteroidia</taxon>
        <taxon>Marinilabiliales</taxon>
        <taxon>Marinilabiliaceae</taxon>
        <taxon>Plebeiibacterium</taxon>
    </lineage>
</organism>
<evidence type="ECO:0000256" key="4">
    <source>
        <dbReference type="SAM" id="MobiDB-lite"/>
    </source>
</evidence>
<keyword evidence="5" id="KW-0732">Signal</keyword>
<proteinExistence type="predicted"/>
<evidence type="ECO:0000313" key="7">
    <source>
        <dbReference type="Proteomes" id="UP001207408"/>
    </source>
</evidence>
<dbReference type="Proteomes" id="UP001207408">
    <property type="component" value="Unassembled WGS sequence"/>
</dbReference>
<evidence type="ECO:0000256" key="3">
    <source>
        <dbReference type="PROSITE-ProRule" id="PRU00339"/>
    </source>
</evidence>
<feature type="signal peptide" evidence="5">
    <location>
        <begin position="1"/>
        <end position="22"/>
    </location>
</feature>
<dbReference type="InterPro" id="IPR019734">
    <property type="entry name" value="TPR_rpt"/>
</dbReference>
<feature type="chain" id="PRO_5042266994" evidence="5">
    <location>
        <begin position="23"/>
        <end position="704"/>
    </location>
</feature>
<evidence type="ECO:0000256" key="5">
    <source>
        <dbReference type="SAM" id="SignalP"/>
    </source>
</evidence>
<dbReference type="PANTHER" id="PTHR44858:SF1">
    <property type="entry name" value="UDP-N-ACETYLGLUCOSAMINE--PEPTIDE N-ACETYLGLUCOSAMINYLTRANSFERASE SPINDLY-RELATED"/>
    <property type="match status" value="1"/>
</dbReference>
<dbReference type="SMART" id="SM00028">
    <property type="entry name" value="TPR"/>
    <property type="match status" value="11"/>
</dbReference>
<dbReference type="GO" id="GO:0046813">
    <property type="term" value="P:receptor-mediated virion attachment to host cell"/>
    <property type="evidence" value="ECO:0007669"/>
    <property type="project" value="TreeGrafter"/>
</dbReference>
<dbReference type="InterPro" id="IPR050498">
    <property type="entry name" value="Ycf3"/>
</dbReference>
<dbReference type="InterPro" id="IPR011990">
    <property type="entry name" value="TPR-like_helical_dom_sf"/>
</dbReference>
<dbReference type="RefSeq" id="WP_301197859.1">
    <property type="nucleotide sequence ID" value="NZ_JAPDPI010000004.1"/>
</dbReference>
<dbReference type="Pfam" id="PF13414">
    <property type="entry name" value="TPR_11"/>
    <property type="match status" value="2"/>
</dbReference>
<dbReference type="Gene3D" id="1.25.40.10">
    <property type="entry name" value="Tetratricopeptide repeat domain"/>
    <property type="match status" value="5"/>
</dbReference>
<gene>
    <name evidence="6" type="ORF">OM074_03320</name>
</gene>
<feature type="repeat" description="TPR" evidence="3">
    <location>
        <begin position="264"/>
        <end position="297"/>
    </location>
</feature>
<keyword evidence="7" id="KW-1185">Reference proteome</keyword>
<feature type="repeat" description="TPR" evidence="3">
    <location>
        <begin position="230"/>
        <end position="263"/>
    </location>
</feature>
<reference evidence="6" key="1">
    <citation type="submission" date="2022-10" db="EMBL/GenBank/DDBJ databases">
        <authorList>
            <person name="Yu W.X."/>
        </authorList>
    </citation>
    <scope>NUCLEOTIDE SEQUENCE</scope>
    <source>
        <strain evidence="6">D04</strain>
    </source>
</reference>
<feature type="repeat" description="TPR" evidence="3">
    <location>
        <begin position="196"/>
        <end position="229"/>
    </location>
</feature>
<feature type="repeat" description="TPR" evidence="3">
    <location>
        <begin position="128"/>
        <end position="161"/>
    </location>
</feature>
<accession>A0AAE3SJR2</accession>
<feature type="compositionally biased region" description="Basic and acidic residues" evidence="4">
    <location>
        <begin position="365"/>
        <end position="377"/>
    </location>
</feature>
<evidence type="ECO:0000256" key="1">
    <source>
        <dbReference type="ARBA" id="ARBA00022737"/>
    </source>
</evidence>
<name>A0AAE3SJR2_9BACT</name>
<feature type="region of interest" description="Disordered" evidence="4">
    <location>
        <begin position="365"/>
        <end position="394"/>
    </location>
</feature>
<feature type="repeat" description="TPR" evidence="3">
    <location>
        <begin position="94"/>
        <end position="127"/>
    </location>
</feature>
<dbReference type="GO" id="GO:0009279">
    <property type="term" value="C:cell outer membrane"/>
    <property type="evidence" value="ECO:0007669"/>
    <property type="project" value="TreeGrafter"/>
</dbReference>
<dbReference type="PROSITE" id="PS50293">
    <property type="entry name" value="TPR_REGION"/>
    <property type="match status" value="1"/>
</dbReference>
<dbReference type="PROSITE" id="PS50005">
    <property type="entry name" value="TPR"/>
    <property type="match status" value="6"/>
</dbReference>
<sequence>MGTFLKKIIIILCLFTAVHASAQINTDKVIEAGRFALYQQEYVLAISFFNKAIESKPYWGLPYYFRARAKYSLDDVKGAENDMNKAIEIIPFYYEFYSFRGNIRAQLGDYEGSLADYAKGLEMEPQDISILFNRGLAHMQKEEWEQGVDDFSSVLKISPGQYGAYINRAISKLNLKDTIGAVTDMDEAILVNPLVAEAYRFSAAIYYDINEFDKALERIGDAINIDPREPMYYYLRGAIRYQVDDLEGTMSDFNKVIELQPKNIMAYANRGLLRAEVGDVNNAISDFSRVLALNPNDLLTLFNRSLLFLRVGEYREALSDLNLIIKHYPNYAQAYMARSEAFAGLNMKAEQTKDMNMAMKLEHDKRRNATQDGENQKSGKKKPKETRSEDDQDISNHDKIAVLDDFTTEDNEVDEITDLKGKIQFRDIVIDLEKVFSLTFFSEDAETNRSRYYKPELTRFNSRNVFNHTLVFSNNEVVNEGDDAFRYYRTIEEATLKLNKYPDNNDLRFIRAILYGVVLNYSNAIKDYDYLIEHTPKNHPELILYHMNRAAVRFKMVEVMKSFEEEDLPEKLITGMNTSKAKANEEDKVVKRMLDYDLVERDLKQVIELNPGYEFAYFNLGVLYCVKKDYKGAVNQFTNAIKLNPQFAEAYFNRGLTRIYLKMDKEGTGDLSRAGELGLYKAYNIIKRYGKQKEAEVEAEESEE</sequence>
<dbReference type="AlphaFoldDB" id="A0AAE3SJR2"/>
<feature type="repeat" description="TPR" evidence="3">
    <location>
        <begin position="614"/>
        <end position="647"/>
    </location>
</feature>
<dbReference type="SUPFAM" id="SSF48452">
    <property type="entry name" value="TPR-like"/>
    <property type="match status" value="2"/>
</dbReference>
<comment type="caution">
    <text evidence="6">The sequence shown here is derived from an EMBL/GenBank/DDBJ whole genome shotgun (WGS) entry which is preliminary data.</text>
</comment>
<feature type="compositionally biased region" description="Basic and acidic residues" evidence="4">
    <location>
        <begin position="385"/>
        <end position="394"/>
    </location>
</feature>
<keyword evidence="2 3" id="KW-0802">TPR repeat</keyword>
<evidence type="ECO:0000256" key="2">
    <source>
        <dbReference type="ARBA" id="ARBA00022803"/>
    </source>
</evidence>
<keyword evidence="1" id="KW-0677">Repeat</keyword>
<dbReference type="PANTHER" id="PTHR44858">
    <property type="entry name" value="TETRATRICOPEPTIDE REPEAT PROTEIN 6"/>
    <property type="match status" value="1"/>
</dbReference>
<evidence type="ECO:0000313" key="6">
    <source>
        <dbReference type="EMBL" id="MCW3804640.1"/>
    </source>
</evidence>